<keyword evidence="1" id="KW-1133">Transmembrane helix</keyword>
<dbReference type="EMBL" id="LXEV01000008">
    <property type="protein sequence ID" value="OAT50017.1"/>
    <property type="molecule type" value="Genomic_DNA"/>
</dbReference>
<feature type="transmembrane region" description="Helical" evidence="1">
    <location>
        <begin position="67"/>
        <end position="85"/>
    </location>
</feature>
<evidence type="ECO:0000313" key="2">
    <source>
        <dbReference type="EMBL" id="OAT50017.1"/>
    </source>
</evidence>
<feature type="transmembrane region" description="Helical" evidence="1">
    <location>
        <begin position="91"/>
        <end position="108"/>
    </location>
</feature>
<dbReference type="NCBIfam" id="NF008278">
    <property type="entry name" value="PRK11056.1"/>
    <property type="match status" value="1"/>
</dbReference>
<name>A0AAJ3LV20_PROHU</name>
<keyword evidence="1" id="KW-0812">Transmembrane</keyword>
<sequence>MMEQNRCEKSTLLLAAVIGVALHGTYSTLFNSLVEWSIFPILSLVLAVYCLHQRYLHQPMTDGMPKLIFSFFLLGFFGYNAYIRMGNPEMGSNFFSSVAIVVVALWIYRQVKQRQRLRVQAEEAERASQAEQY</sequence>
<comment type="caution">
    <text evidence="2">The sequence shown here is derived from an EMBL/GenBank/DDBJ whole genome shotgun (WGS) entry which is preliminary data.</text>
</comment>
<organism evidence="2 3">
    <name type="scientific">Proteus hauseri ATCC 700826</name>
    <dbReference type="NCBI Taxonomy" id="1354271"/>
    <lineage>
        <taxon>Bacteria</taxon>
        <taxon>Pseudomonadati</taxon>
        <taxon>Pseudomonadota</taxon>
        <taxon>Gammaproteobacteria</taxon>
        <taxon>Enterobacterales</taxon>
        <taxon>Morganellaceae</taxon>
        <taxon>Proteus</taxon>
    </lineage>
</organism>
<protein>
    <submittedName>
        <fullName evidence="2">Inner membrane protein</fullName>
    </submittedName>
</protein>
<gene>
    <name evidence="2" type="ORF">M997_0443</name>
</gene>
<evidence type="ECO:0000313" key="3">
    <source>
        <dbReference type="Proteomes" id="UP000078250"/>
    </source>
</evidence>
<dbReference type="AlphaFoldDB" id="A0AAJ3LV20"/>
<keyword evidence="1" id="KW-0472">Membrane</keyword>
<feature type="transmembrane region" description="Helical" evidence="1">
    <location>
        <begin position="37"/>
        <end position="55"/>
    </location>
</feature>
<evidence type="ECO:0000256" key="1">
    <source>
        <dbReference type="SAM" id="Phobius"/>
    </source>
</evidence>
<keyword evidence="3" id="KW-1185">Reference proteome</keyword>
<dbReference type="Proteomes" id="UP000078250">
    <property type="component" value="Unassembled WGS sequence"/>
</dbReference>
<dbReference type="InterPro" id="IPR009867">
    <property type="entry name" value="DUF1422"/>
</dbReference>
<reference evidence="2 3" key="1">
    <citation type="submission" date="2016-04" db="EMBL/GenBank/DDBJ databases">
        <title>ATOL: Assembling a taxonomically balanced genome-scale reconstruction of the evolutionary history of the Enterobacteriaceae.</title>
        <authorList>
            <person name="Plunkett G.III."/>
            <person name="Neeno-Eckwall E.C."/>
            <person name="Glasner J.D."/>
            <person name="Perna N.T."/>
        </authorList>
    </citation>
    <scope>NUCLEOTIDE SEQUENCE [LARGE SCALE GENOMIC DNA]</scope>
    <source>
        <strain evidence="2 3">ATCC 700826</strain>
    </source>
</reference>
<dbReference type="Pfam" id="PF07226">
    <property type="entry name" value="DUF1422"/>
    <property type="match status" value="1"/>
</dbReference>
<proteinExistence type="predicted"/>
<accession>A0AAJ3LV20</accession>